<keyword evidence="1" id="KW-0596">Phosphopantetheine</keyword>
<dbReference type="PROSITE" id="PS00606">
    <property type="entry name" value="KS3_1"/>
    <property type="match status" value="1"/>
</dbReference>
<keyword evidence="4" id="KW-0521">NADP</keyword>
<dbReference type="InterPro" id="IPR014031">
    <property type="entry name" value="Ketoacyl_synth_C"/>
</dbReference>
<dbReference type="PANTHER" id="PTHR43775:SF29">
    <property type="entry name" value="ASPERFURANONE POLYKETIDE SYNTHASE AFOG-RELATED"/>
    <property type="match status" value="1"/>
</dbReference>
<dbReference type="GeneID" id="81373176"/>
<feature type="region of interest" description="N-terminal hotdog fold" evidence="8">
    <location>
        <begin position="1010"/>
        <end position="1142"/>
    </location>
</feature>
<dbReference type="Proteomes" id="UP001147747">
    <property type="component" value="Unassembled WGS sequence"/>
</dbReference>
<dbReference type="SUPFAM" id="SSF52151">
    <property type="entry name" value="FabD/lysophospholipase-like"/>
    <property type="match status" value="1"/>
</dbReference>
<evidence type="ECO:0000259" key="10">
    <source>
        <dbReference type="PROSITE" id="PS52004"/>
    </source>
</evidence>
<dbReference type="PANTHER" id="PTHR43775">
    <property type="entry name" value="FATTY ACID SYNTHASE"/>
    <property type="match status" value="1"/>
</dbReference>
<dbReference type="InterPro" id="IPR016039">
    <property type="entry name" value="Thiolase-like"/>
</dbReference>
<dbReference type="SMART" id="SM00827">
    <property type="entry name" value="PKS_AT"/>
    <property type="match status" value="1"/>
</dbReference>
<feature type="domain" description="PKS/mFAS DH" evidence="11">
    <location>
        <begin position="1010"/>
        <end position="1330"/>
    </location>
</feature>
<dbReference type="SMART" id="SM00825">
    <property type="entry name" value="PKS_KS"/>
    <property type="match status" value="1"/>
</dbReference>
<dbReference type="InterPro" id="IPR014030">
    <property type="entry name" value="Ketoacyl_synth_N"/>
</dbReference>
<accession>A0A9X0B3Q5</accession>
<sequence>MESSSQKSWCLNDPLSDLVEPIAIIGTAARFAKDALSVEDLREILLEAHSTWSPIPKERFNSEAFYHPDPEHGGTLHVQGGHFLAEDPAHFDSSFFNITKNEVLTLDPQQRLVMENVYHGLENAGVPLARAIGSNTSVFVSGFNHDYLGILNSDPETTVKYKPTGASNSIISNRVSWFFDFKGPSMTIDTACSSSLVALHLAVQSLRSRETTMSVVSGVSILENPLETTGYSHHGLLGAQGRSFSFDARAEGYARGEGVGTVILKPLVDAIRDGDVIRAVIRETGVNQDGRTSGITLPSGEAQESLIRQVYERAGLSMQDTRFVEAHGTGTRIGDPIEAKALAKAFDCPRDGPLHIGSLKSTLGHTEGCSGVASLVKAILVLESGIIPANHDLQEVNPEILAKEWNIDFPSDNIPWPTSGLRRASVNSFGIGGTNAHCILDDAYHYLNERGLSGSHNTSTAIRPFKSLRHQLLLLPQPDEYFNLSVTGPESDSDDTEVDFSETPLAQSGATTPLMKPVQVRQPEVPIEPPQIFLLTAFDEDGVKRIASSYARYVKKKNVPARQNSDLLRDLSFTTSARRSKFSWKSFIMASTVKELEWNLLEGNFTKPIRAEVPPEVCFVFSGQGAQYSAMGQSLFKYQVFRHAMEDASEYFKSLGSNWSLLVEHAATESRSRVDCPDIAQPLCTALQVALVELLASWGIFPKRVVGHSSGEIAAAYCAGKISREAAWKIAYLRGILSTKQQSANGAMMAVRLEESQLNRHMKSVRERLQGELRIACSNSPTNNTVSGCAALIDELKVILDQEGVLARKLKVQNAYHSSHMESIADEYLQLMGCLRFGRHIVLPHPVRMFSTLTGEELNEDLLPSKYWVDNLISPVRFVDGIESALLSGEREPGGISNLSYFMEIGPHSTLQSAIKDTLSSGFSKGKVKYLAVLNRSDPTLTPLLSSIGFLASSGYGIDIYKVNMASSHYPNSQAKLLIDLPAYSFKHAEKILYESRISKNLRFRKFPRHDLFGAPVTDWDANAPRWRQFVRLEENPWIRHHVIAENHVYPGVGYLVMAIEASRQLAGEKAITGFQLCQVSIRRAMIVPDTKQGIEVCVSMTTESSSELRVWRRFHVSSYNEASEHWTVHCTGLISIEERSPNDPLSSYQETEAESQEWRRKYKSVHEVCNRPINFSNSYDALLKSGFGFGPLFRNLHDVRLTDSRLGQMTGLVTVPDIAEAMPKHYAHSHLIHPATMDSMIHMMIAAVMDFTGKPFLEKIRLPTYIRDMWVSADLNPAPGHKFEGYASVQPSASEKFEGQIRVFDSSSKAHCIYMSDIDLTPLDKDMENIPGRQVCNTIEWKPDVNFLDSETACNLAKINFYPTGPDGDLLWAKRLQLVTMISVTEALSTLANIDIETLQPHLRKFYNWMQRVREELLNDNIIHLTLFEFERCFHDKLLKDAILEEVANHNATGALTVRMGQNIASVMRQEEDPLHLMFDEGQLMEELYKEIIHLHNLPQYLRSYLSLIRHQRSQLRILEVGGGTGSLTAEVLDVLSPSCDTLNESIATYTFTDISSAFFEKAQDRFYHWKDIMKFEVFNLEEEPAAHGLEAGSYDLIFAGNVIHATSDLTATLRRLRSLLRPGGQLIMQEGIRQDFLWYPLSFGQLPGWWLGDEPIRKWCPYIPVSAWESLLIDSGFSGVEIEYPSSDNKDLSFQSIMISTALEYVQQTPQKVYIVSSGLKTFGIADCITQILEHSGTYQVTTLKVTELAQFALQGSLCISLADLESPIFTAIGNDEYNALKNMLMNCQNLLWITPDSSEFLLASTSLGLLRTIRSERDSDGSNIVTIAVSDCENVPAEDLAFWACGIVKHQFTSNKGDDRHAEYLLRDNIIHVGRLRSFKSANNFLALQSEAPPTELLRIGDIQRPVCLEKFAPAVDPRWITDIQHFNPLPETQIQVAIRAIGVTSSFDRLNVPIEAAGIVTKVGSAVKDLTTGDKVAFLTSSTGDKSFQTFARIEEAVAIKIAESTPLEIVASLPAAFATAIYGLAHIAKLSSSDTILIHSGADVQGQAAIQYAKMIGATIFTTVSTTESRALLTDVYGIPEANIFSNKSLSFYKSLMRCTDGVGADVIFNTLTGEVQQESFSCIAEFGRFIDVSGNASQPHLTRAPESVLRTLSISNVDLEILIRHRPSIVRQLIEEIFCFYSEGRLKQVQPLNIIPFSEIKRGIQTLQSKGASEKIRGGLGGLGRSTALWMAARGAKNLIFLSRSNKVTEAVTKMISELNKLGCNVHIFGCDLVDRSRLRTVLDDCHQILPPIKGCIQCSMVLQDGAFQGMSLNTWQAAIQPKVTGSWNLHELLPSELDFFVMLSSVSGIFGNRGQANYAAGNTFQDALAAYRTARGMKASVIDLGSVSNVGWVEENLQNAVGRLGNLYQILKESEVHSAIEFMIDLRHDKGQNHGGQPVSQLVLGLPTAELCRQNGSPAPPYLEFSLFTHQRSTMVVSHGEIGQEKTISTAALLASTSTFDEAVEVVSDGIVEKFSALLAIPVSEIDVERFGFNSIDSLVAMEFRSWVKKELSAEVSVLDIMGAQSIRSLSEKIANSRNGDLN</sequence>
<evidence type="ECO:0000256" key="6">
    <source>
        <dbReference type="ARBA" id="ARBA00023268"/>
    </source>
</evidence>
<dbReference type="Pfam" id="PF14765">
    <property type="entry name" value="PS-DH"/>
    <property type="match status" value="1"/>
</dbReference>
<keyword evidence="3 12" id="KW-0808">Transferase</keyword>
<dbReference type="InterPro" id="IPR009081">
    <property type="entry name" value="PP-bd_ACP"/>
</dbReference>
<evidence type="ECO:0000259" key="9">
    <source>
        <dbReference type="PROSITE" id="PS50075"/>
    </source>
</evidence>
<dbReference type="Pfam" id="PF08659">
    <property type="entry name" value="KR"/>
    <property type="match status" value="1"/>
</dbReference>
<dbReference type="InterPro" id="IPR013217">
    <property type="entry name" value="Methyltransf_12"/>
</dbReference>
<dbReference type="PROSITE" id="PS50075">
    <property type="entry name" value="CARRIER"/>
    <property type="match status" value="1"/>
</dbReference>
<dbReference type="InterPro" id="IPR036736">
    <property type="entry name" value="ACP-like_sf"/>
</dbReference>
<dbReference type="SMART" id="SM00822">
    <property type="entry name" value="PKS_KR"/>
    <property type="match status" value="1"/>
</dbReference>
<organism evidence="12 13">
    <name type="scientific">Penicillium cosmopolitanum</name>
    <dbReference type="NCBI Taxonomy" id="1131564"/>
    <lineage>
        <taxon>Eukaryota</taxon>
        <taxon>Fungi</taxon>
        <taxon>Dikarya</taxon>
        <taxon>Ascomycota</taxon>
        <taxon>Pezizomycotina</taxon>
        <taxon>Eurotiomycetes</taxon>
        <taxon>Eurotiomycetidae</taxon>
        <taxon>Eurotiales</taxon>
        <taxon>Aspergillaceae</taxon>
        <taxon>Penicillium</taxon>
    </lineage>
</organism>
<name>A0A9X0B3Q5_9EURO</name>
<dbReference type="SUPFAM" id="SSF53901">
    <property type="entry name" value="Thiolase-like"/>
    <property type="match status" value="1"/>
</dbReference>
<dbReference type="GO" id="GO:0004312">
    <property type="term" value="F:fatty acid synthase activity"/>
    <property type="evidence" value="ECO:0007669"/>
    <property type="project" value="TreeGrafter"/>
</dbReference>
<dbReference type="Pfam" id="PF02801">
    <property type="entry name" value="Ketoacyl-synt_C"/>
    <property type="match status" value="1"/>
</dbReference>
<dbReference type="InterPro" id="IPR042104">
    <property type="entry name" value="PKS_dehydratase_sf"/>
</dbReference>
<keyword evidence="12" id="KW-0378">Hydrolase</keyword>
<keyword evidence="5" id="KW-0560">Oxidoreductase</keyword>
<dbReference type="SUPFAM" id="SSF53335">
    <property type="entry name" value="S-adenosyl-L-methionine-dependent methyltransferases"/>
    <property type="match status" value="1"/>
</dbReference>
<evidence type="ECO:0000259" key="11">
    <source>
        <dbReference type="PROSITE" id="PS52019"/>
    </source>
</evidence>
<dbReference type="RefSeq" id="XP_056484816.1">
    <property type="nucleotide sequence ID" value="XM_056634196.1"/>
</dbReference>
<dbReference type="Pfam" id="PF08242">
    <property type="entry name" value="Methyltransf_12"/>
    <property type="match status" value="1"/>
</dbReference>
<dbReference type="GO" id="GO:1901336">
    <property type="term" value="P:lactone biosynthetic process"/>
    <property type="evidence" value="ECO:0007669"/>
    <property type="project" value="UniProtKB-ARBA"/>
</dbReference>
<dbReference type="SUPFAM" id="SSF50129">
    <property type="entry name" value="GroES-like"/>
    <property type="match status" value="1"/>
</dbReference>
<dbReference type="InterPro" id="IPR020843">
    <property type="entry name" value="ER"/>
</dbReference>
<dbReference type="CDD" id="cd05195">
    <property type="entry name" value="enoyl_red"/>
    <property type="match status" value="1"/>
</dbReference>
<dbReference type="InterPro" id="IPR057326">
    <property type="entry name" value="KR_dom"/>
</dbReference>
<dbReference type="Gene3D" id="3.40.50.150">
    <property type="entry name" value="Vaccinia Virus protein VP39"/>
    <property type="match status" value="1"/>
</dbReference>
<dbReference type="InterPro" id="IPR013968">
    <property type="entry name" value="PKS_KR"/>
</dbReference>
<feature type="active site" description="Proton donor; for dehydratase activity" evidence="8">
    <location>
        <position position="1239"/>
    </location>
</feature>
<dbReference type="InterPro" id="IPR029063">
    <property type="entry name" value="SAM-dependent_MTases_sf"/>
</dbReference>
<evidence type="ECO:0000256" key="7">
    <source>
        <dbReference type="ARBA" id="ARBA00023315"/>
    </source>
</evidence>
<dbReference type="InterPro" id="IPR032821">
    <property type="entry name" value="PKS_assoc"/>
</dbReference>
<evidence type="ECO:0000256" key="3">
    <source>
        <dbReference type="ARBA" id="ARBA00022679"/>
    </source>
</evidence>
<evidence type="ECO:0000256" key="5">
    <source>
        <dbReference type="ARBA" id="ARBA00023002"/>
    </source>
</evidence>
<gene>
    <name evidence="12" type="ORF">N7509_009559</name>
</gene>
<evidence type="ECO:0000256" key="1">
    <source>
        <dbReference type="ARBA" id="ARBA00022450"/>
    </source>
</evidence>
<dbReference type="InterPro" id="IPR036291">
    <property type="entry name" value="NAD(P)-bd_dom_sf"/>
</dbReference>
<dbReference type="Pfam" id="PF00109">
    <property type="entry name" value="ketoacyl-synt"/>
    <property type="match status" value="1"/>
</dbReference>
<keyword evidence="7" id="KW-0012">Acyltransferase</keyword>
<feature type="active site" description="Proton acceptor; for dehydratase activity" evidence="8">
    <location>
        <position position="1042"/>
    </location>
</feature>
<dbReference type="InterPro" id="IPR020841">
    <property type="entry name" value="PKS_Beta-ketoAc_synthase_dom"/>
</dbReference>
<keyword evidence="6" id="KW-0511">Multifunctional enzyme</keyword>
<dbReference type="GO" id="GO:0044550">
    <property type="term" value="P:secondary metabolite biosynthetic process"/>
    <property type="evidence" value="ECO:0007669"/>
    <property type="project" value="TreeGrafter"/>
</dbReference>
<dbReference type="SUPFAM" id="SSF55048">
    <property type="entry name" value="Probable ACP-binding domain of malonyl-CoA ACP transacylase"/>
    <property type="match status" value="1"/>
</dbReference>
<evidence type="ECO:0000313" key="13">
    <source>
        <dbReference type="Proteomes" id="UP001147747"/>
    </source>
</evidence>
<dbReference type="Gene3D" id="3.40.47.10">
    <property type="match status" value="1"/>
</dbReference>
<evidence type="ECO:0000256" key="8">
    <source>
        <dbReference type="PROSITE-ProRule" id="PRU01363"/>
    </source>
</evidence>
<dbReference type="SMART" id="SM00829">
    <property type="entry name" value="PKS_ER"/>
    <property type="match status" value="1"/>
</dbReference>
<dbReference type="GO" id="GO:0004315">
    <property type="term" value="F:3-oxoacyl-[acyl-carrier-protein] synthase activity"/>
    <property type="evidence" value="ECO:0007669"/>
    <property type="project" value="InterPro"/>
</dbReference>
<proteinExistence type="predicted"/>
<dbReference type="InterPro" id="IPR049552">
    <property type="entry name" value="PKS_DH_N"/>
</dbReference>
<dbReference type="SUPFAM" id="SSF47336">
    <property type="entry name" value="ACP-like"/>
    <property type="match status" value="1"/>
</dbReference>
<dbReference type="CDD" id="cd00833">
    <property type="entry name" value="PKS"/>
    <property type="match status" value="1"/>
</dbReference>
<dbReference type="InterPro" id="IPR049900">
    <property type="entry name" value="PKS_mFAS_DH"/>
</dbReference>
<dbReference type="Pfam" id="PF00107">
    <property type="entry name" value="ADH_zinc_N"/>
    <property type="match status" value="1"/>
</dbReference>
<dbReference type="Gene3D" id="3.40.366.10">
    <property type="entry name" value="Malonyl-Coenzyme A Acyl Carrier Protein, domain 2"/>
    <property type="match status" value="1"/>
</dbReference>
<dbReference type="InterPro" id="IPR020807">
    <property type="entry name" value="PKS_DH"/>
</dbReference>
<dbReference type="Pfam" id="PF00698">
    <property type="entry name" value="Acyl_transf_1"/>
    <property type="match status" value="1"/>
</dbReference>
<dbReference type="InterPro" id="IPR016036">
    <property type="entry name" value="Malonyl_transacylase_ACP-bd"/>
</dbReference>
<dbReference type="InterPro" id="IPR050091">
    <property type="entry name" value="PKS_NRPS_Biosynth_Enz"/>
</dbReference>
<dbReference type="SMART" id="SM00826">
    <property type="entry name" value="PKS_DH"/>
    <property type="match status" value="1"/>
</dbReference>
<keyword evidence="13" id="KW-1185">Reference proteome</keyword>
<dbReference type="Pfam" id="PF21089">
    <property type="entry name" value="PKS_DH_N"/>
    <property type="match status" value="1"/>
</dbReference>
<dbReference type="PROSITE" id="PS52019">
    <property type="entry name" value="PKS_MFAS_DH"/>
    <property type="match status" value="1"/>
</dbReference>
<reference evidence="12" key="1">
    <citation type="submission" date="2022-12" db="EMBL/GenBank/DDBJ databases">
        <authorList>
            <person name="Petersen C."/>
        </authorList>
    </citation>
    <scope>NUCLEOTIDE SEQUENCE</scope>
    <source>
        <strain evidence="12">IBT 29677</strain>
    </source>
</reference>
<dbReference type="InterPro" id="IPR014043">
    <property type="entry name" value="Acyl_transferase_dom"/>
</dbReference>
<comment type="caution">
    <text evidence="12">The sequence shown here is derived from an EMBL/GenBank/DDBJ whole genome shotgun (WGS) entry which is preliminary data.</text>
</comment>
<dbReference type="Gene3D" id="3.10.129.110">
    <property type="entry name" value="Polyketide synthase dehydratase"/>
    <property type="match status" value="1"/>
</dbReference>
<dbReference type="Pfam" id="PF16197">
    <property type="entry name" value="KAsynt_C_assoc"/>
    <property type="match status" value="1"/>
</dbReference>
<dbReference type="InterPro" id="IPR016035">
    <property type="entry name" value="Acyl_Trfase/lysoPLipase"/>
</dbReference>
<protein>
    <submittedName>
        <fullName evidence="12">Acyl transferase/acyl hydrolase/lysophospholipase</fullName>
    </submittedName>
</protein>
<dbReference type="GO" id="GO:0016787">
    <property type="term" value="F:hydrolase activity"/>
    <property type="evidence" value="ECO:0007669"/>
    <property type="project" value="UniProtKB-KW"/>
</dbReference>
<feature type="domain" description="Ketosynthase family 3 (KS3)" evidence="10">
    <location>
        <begin position="19"/>
        <end position="442"/>
    </location>
</feature>
<dbReference type="InterPro" id="IPR011032">
    <property type="entry name" value="GroES-like_sf"/>
</dbReference>
<keyword evidence="2" id="KW-0597">Phosphoprotein</keyword>
<dbReference type="InterPro" id="IPR001227">
    <property type="entry name" value="Ac_transferase_dom_sf"/>
</dbReference>
<evidence type="ECO:0000313" key="12">
    <source>
        <dbReference type="EMBL" id="KAJ5387018.1"/>
    </source>
</evidence>
<evidence type="ECO:0000256" key="2">
    <source>
        <dbReference type="ARBA" id="ARBA00022553"/>
    </source>
</evidence>
<dbReference type="InterPro" id="IPR049551">
    <property type="entry name" value="PKS_DH_C"/>
</dbReference>
<dbReference type="Pfam" id="PF00550">
    <property type="entry name" value="PP-binding"/>
    <property type="match status" value="1"/>
</dbReference>
<dbReference type="InterPro" id="IPR013149">
    <property type="entry name" value="ADH-like_C"/>
</dbReference>
<reference evidence="12" key="2">
    <citation type="journal article" date="2023" name="IMA Fungus">
        <title>Comparative genomic study of the Penicillium genus elucidates a diverse pangenome and 15 lateral gene transfer events.</title>
        <authorList>
            <person name="Petersen C."/>
            <person name="Sorensen T."/>
            <person name="Nielsen M.R."/>
            <person name="Sondergaard T.E."/>
            <person name="Sorensen J.L."/>
            <person name="Fitzpatrick D.A."/>
            <person name="Frisvad J.C."/>
            <person name="Nielsen K.L."/>
        </authorList>
    </citation>
    <scope>NUCLEOTIDE SEQUENCE</scope>
    <source>
        <strain evidence="12">IBT 29677</strain>
    </source>
</reference>
<dbReference type="EMBL" id="JAPZBU010000009">
    <property type="protein sequence ID" value="KAJ5387018.1"/>
    <property type="molecule type" value="Genomic_DNA"/>
</dbReference>
<evidence type="ECO:0000256" key="4">
    <source>
        <dbReference type="ARBA" id="ARBA00022857"/>
    </source>
</evidence>
<dbReference type="PROSITE" id="PS52004">
    <property type="entry name" value="KS3_2"/>
    <property type="match status" value="1"/>
</dbReference>
<dbReference type="GO" id="GO:0006633">
    <property type="term" value="P:fatty acid biosynthetic process"/>
    <property type="evidence" value="ECO:0007669"/>
    <property type="project" value="InterPro"/>
</dbReference>
<dbReference type="SUPFAM" id="SSF51735">
    <property type="entry name" value="NAD(P)-binding Rossmann-fold domains"/>
    <property type="match status" value="2"/>
</dbReference>
<feature type="domain" description="Carrier" evidence="9">
    <location>
        <begin position="2509"/>
        <end position="2585"/>
    </location>
</feature>
<dbReference type="Gene3D" id="3.90.180.10">
    <property type="entry name" value="Medium-chain alcohol dehydrogenases, catalytic domain"/>
    <property type="match status" value="1"/>
</dbReference>
<dbReference type="InterPro" id="IPR018201">
    <property type="entry name" value="Ketoacyl_synth_AS"/>
</dbReference>
<dbReference type="GO" id="GO:0016491">
    <property type="term" value="F:oxidoreductase activity"/>
    <property type="evidence" value="ECO:0007669"/>
    <property type="project" value="UniProtKB-KW"/>
</dbReference>
<feature type="region of interest" description="C-terminal hotdog fold" evidence="8">
    <location>
        <begin position="1171"/>
        <end position="1330"/>
    </location>
</feature>
<dbReference type="OrthoDB" id="329835at2759"/>
<dbReference type="Gene3D" id="3.40.50.720">
    <property type="entry name" value="NAD(P)-binding Rossmann-like Domain"/>
    <property type="match status" value="2"/>
</dbReference>